<reference evidence="2" key="1">
    <citation type="submission" date="2016-10" db="EMBL/GenBank/DDBJ databases">
        <authorList>
            <person name="Varghese N."/>
            <person name="Submissions S."/>
        </authorList>
    </citation>
    <scope>NUCLEOTIDE SEQUENCE [LARGE SCALE GENOMIC DNA]</scope>
    <source>
        <strain evidence="2">JCM 14963</strain>
    </source>
</reference>
<dbReference type="EMBL" id="LT629763">
    <property type="protein sequence ID" value="SDS98678.1"/>
    <property type="molecule type" value="Genomic_DNA"/>
</dbReference>
<gene>
    <name evidence="1" type="ORF">SAMN05216271_3280</name>
</gene>
<dbReference type="Proteomes" id="UP000243413">
    <property type="component" value="Chromosome I"/>
</dbReference>
<protein>
    <submittedName>
        <fullName evidence="1">Uncharacterized protein</fullName>
    </submittedName>
</protein>
<accession>A0A1H1WMY0</accession>
<proteinExistence type="predicted"/>
<evidence type="ECO:0000313" key="2">
    <source>
        <dbReference type="Proteomes" id="UP000243413"/>
    </source>
</evidence>
<dbReference type="RefSeq" id="WP_157719388.1">
    <property type="nucleotide sequence ID" value="NZ_LT629763.1"/>
</dbReference>
<name>A0A1H1WMY0_9GAMM</name>
<dbReference type="AlphaFoldDB" id="A0A1H1WMY0"/>
<sequence length="50" mass="6013">MNIQTHIQYFFWRFSFSLVPQFEQAVEPSEVLKYSLHDNGFAESHISHRI</sequence>
<evidence type="ECO:0000313" key="1">
    <source>
        <dbReference type="EMBL" id="SDS98678.1"/>
    </source>
</evidence>
<organism evidence="1 2">
    <name type="scientific">Halopseudomonas sabulinigri</name>
    <dbReference type="NCBI Taxonomy" id="472181"/>
    <lineage>
        <taxon>Bacteria</taxon>
        <taxon>Pseudomonadati</taxon>
        <taxon>Pseudomonadota</taxon>
        <taxon>Gammaproteobacteria</taxon>
        <taxon>Pseudomonadales</taxon>
        <taxon>Pseudomonadaceae</taxon>
        <taxon>Halopseudomonas</taxon>
    </lineage>
</organism>